<dbReference type="FunFam" id="1.20.81.30:FF:000001">
    <property type="entry name" value="Type II secretion system protein F"/>
    <property type="match status" value="1"/>
</dbReference>
<organism evidence="10 11">
    <name type="scientific">Legionella adelaidensis</name>
    <dbReference type="NCBI Taxonomy" id="45056"/>
    <lineage>
        <taxon>Bacteria</taxon>
        <taxon>Pseudomonadati</taxon>
        <taxon>Pseudomonadota</taxon>
        <taxon>Gammaproteobacteria</taxon>
        <taxon>Legionellales</taxon>
        <taxon>Legionellaceae</taxon>
        <taxon>Legionella</taxon>
    </lineage>
</organism>
<evidence type="ECO:0000313" key="11">
    <source>
        <dbReference type="Proteomes" id="UP000054859"/>
    </source>
</evidence>
<comment type="subcellular location">
    <subcellularLocation>
        <location evidence="1">Cell inner membrane</location>
        <topology evidence="1">Multi-pass membrane protein</topology>
    </subcellularLocation>
</comment>
<keyword evidence="5 8" id="KW-0812">Transmembrane</keyword>
<dbReference type="RefSeq" id="WP_058463163.1">
    <property type="nucleotide sequence ID" value="NZ_CAAAHS010000001.1"/>
</dbReference>
<feature type="domain" description="Type II secretion system protein GspF" evidence="9">
    <location>
        <begin position="77"/>
        <end position="200"/>
    </location>
</feature>
<evidence type="ECO:0000256" key="3">
    <source>
        <dbReference type="ARBA" id="ARBA00022475"/>
    </source>
</evidence>
<comment type="caution">
    <text evidence="10">The sequence shown here is derived from an EMBL/GenBank/DDBJ whole genome shotgun (WGS) entry which is preliminary data.</text>
</comment>
<proteinExistence type="inferred from homology"/>
<accession>A0A0W0R181</accession>
<evidence type="ECO:0000256" key="8">
    <source>
        <dbReference type="SAM" id="Phobius"/>
    </source>
</evidence>
<dbReference type="PANTHER" id="PTHR30012:SF4">
    <property type="entry name" value="MSHA BIOGENESIS PROTEIN MSHG"/>
    <property type="match status" value="1"/>
</dbReference>
<dbReference type="GO" id="GO:0015628">
    <property type="term" value="P:protein secretion by the type II secretion system"/>
    <property type="evidence" value="ECO:0007669"/>
    <property type="project" value="TreeGrafter"/>
</dbReference>
<dbReference type="GO" id="GO:0005886">
    <property type="term" value="C:plasma membrane"/>
    <property type="evidence" value="ECO:0007669"/>
    <property type="project" value="UniProtKB-SubCell"/>
</dbReference>
<dbReference type="InterPro" id="IPR018076">
    <property type="entry name" value="T2SS_GspF_dom"/>
</dbReference>
<evidence type="ECO:0000256" key="6">
    <source>
        <dbReference type="ARBA" id="ARBA00022989"/>
    </source>
</evidence>
<dbReference type="AlphaFoldDB" id="A0A0W0R181"/>
<dbReference type="PANTHER" id="PTHR30012">
    <property type="entry name" value="GENERAL SECRETION PATHWAY PROTEIN"/>
    <property type="match status" value="1"/>
</dbReference>
<dbReference type="PATRIC" id="fig|45056.6.peg.2189"/>
<name>A0A0W0R181_9GAMM</name>
<keyword evidence="7 8" id="KW-0472">Membrane</keyword>
<comment type="similarity">
    <text evidence="2">Belongs to the GSP F family.</text>
</comment>
<dbReference type="PRINTS" id="PR00812">
    <property type="entry name" value="BCTERIALGSPF"/>
</dbReference>
<keyword evidence="11" id="KW-1185">Reference proteome</keyword>
<feature type="transmembrane region" description="Helical" evidence="8">
    <location>
        <begin position="179"/>
        <end position="203"/>
    </location>
</feature>
<evidence type="ECO:0000256" key="5">
    <source>
        <dbReference type="ARBA" id="ARBA00022692"/>
    </source>
</evidence>
<evidence type="ECO:0000256" key="4">
    <source>
        <dbReference type="ARBA" id="ARBA00022519"/>
    </source>
</evidence>
<evidence type="ECO:0000259" key="9">
    <source>
        <dbReference type="Pfam" id="PF00482"/>
    </source>
</evidence>
<evidence type="ECO:0000313" key="10">
    <source>
        <dbReference type="EMBL" id="KTC64823.1"/>
    </source>
</evidence>
<dbReference type="STRING" id="45056.Lade_2117"/>
<dbReference type="Proteomes" id="UP000054859">
    <property type="component" value="Unassembled WGS sequence"/>
</dbReference>
<evidence type="ECO:0000256" key="1">
    <source>
        <dbReference type="ARBA" id="ARBA00004429"/>
    </source>
</evidence>
<keyword evidence="3" id="KW-1003">Cell membrane</keyword>
<gene>
    <name evidence="10" type="primary">pilC_2</name>
    <name evidence="10" type="ORF">Lade_2117</name>
</gene>
<evidence type="ECO:0000256" key="7">
    <source>
        <dbReference type="ARBA" id="ARBA00023136"/>
    </source>
</evidence>
<dbReference type="Gene3D" id="1.20.81.30">
    <property type="entry name" value="Type II secretion system (T2SS), domain F"/>
    <property type="match status" value="2"/>
</dbReference>
<dbReference type="InterPro" id="IPR003004">
    <property type="entry name" value="GspF/PilC"/>
</dbReference>
<keyword evidence="6 8" id="KW-1133">Transmembrane helix</keyword>
<dbReference type="EMBL" id="LNKA01000019">
    <property type="protein sequence ID" value="KTC64823.1"/>
    <property type="molecule type" value="Genomic_DNA"/>
</dbReference>
<dbReference type="Pfam" id="PF00482">
    <property type="entry name" value="T2SSF"/>
    <property type="match status" value="2"/>
</dbReference>
<feature type="transmembrane region" description="Helical" evidence="8">
    <location>
        <begin position="257"/>
        <end position="276"/>
    </location>
</feature>
<feature type="domain" description="Type II secretion system protein GspF" evidence="9">
    <location>
        <begin position="280"/>
        <end position="402"/>
    </location>
</feature>
<dbReference type="OrthoDB" id="9805682at2"/>
<sequence>MPEFQYTAIDSNGNTVQGRRNASTAEDFAGQLQDEALIPLEITRASAHTINTQSKNSRYKLSKFLTQKVSQEELQIFCRQMYTVIKAGVPLAISVARLAETSRDKNLARALQEVLVNLNKGRTLYQSLAGFPEIFNTFFVNLVRVGETTGKLDRVFLHLSEYLELEVDTRKKIKSAIRYPILVVVATVVALIVINIMVIPAFADFFKSFHGTLPFVTRILIAVSGFIINYWYLLVLFSMGVFFGFRYWTRTRQGEYVWAKFLLHVPIVGWIIHRIILARFARLYALVLRAGLTAVEGIELVGASTGNAYVARKIKTVSSLVERGNTIAKSLSQSSLFTPLVIQMITLGEDTGEVDRLLDDVADFYQRELSYDLVRLSDAIEPILLIIMGVMVLILGLGVFLPLWDLASVARVR</sequence>
<feature type="transmembrane region" description="Helical" evidence="8">
    <location>
        <begin position="215"/>
        <end position="245"/>
    </location>
</feature>
<feature type="transmembrane region" description="Helical" evidence="8">
    <location>
        <begin position="383"/>
        <end position="404"/>
    </location>
</feature>
<keyword evidence="4" id="KW-0997">Cell inner membrane</keyword>
<protein>
    <submittedName>
        <fullName evidence="10">Pilus assembly protein PilC</fullName>
    </submittedName>
</protein>
<reference evidence="10 11" key="1">
    <citation type="submission" date="2015-11" db="EMBL/GenBank/DDBJ databases">
        <title>Identification of large and diverse effector repertoires of 38 Legionella species.</title>
        <authorList>
            <person name="Burstein D."/>
            <person name="Amaro F."/>
            <person name="Zusman T."/>
            <person name="Lifshitz Z."/>
            <person name="Cohen O."/>
            <person name="Gilbert J.A."/>
            <person name="Pupko T."/>
            <person name="Shuman H.A."/>
            <person name="Segal G."/>
        </authorList>
    </citation>
    <scope>NUCLEOTIDE SEQUENCE [LARGE SCALE GENOMIC DNA]</scope>
    <source>
        <strain evidence="10 11">1762-AUS-E</strain>
    </source>
</reference>
<dbReference type="InterPro" id="IPR042094">
    <property type="entry name" value="T2SS_GspF_sf"/>
</dbReference>
<evidence type="ECO:0000256" key="2">
    <source>
        <dbReference type="ARBA" id="ARBA00005745"/>
    </source>
</evidence>